<dbReference type="GO" id="GO:0032131">
    <property type="term" value="F:alkylated DNA binding"/>
    <property type="evidence" value="ECO:0007669"/>
    <property type="project" value="TreeGrafter"/>
</dbReference>
<dbReference type="AlphaFoldDB" id="A0AAF0CR38"/>
<dbReference type="GO" id="GO:0005737">
    <property type="term" value="C:cytoplasm"/>
    <property type="evidence" value="ECO:0007669"/>
    <property type="project" value="TreeGrafter"/>
</dbReference>
<dbReference type="RefSeq" id="WP_330929048.1">
    <property type="nucleotide sequence ID" value="NZ_CP119075.1"/>
</dbReference>
<evidence type="ECO:0000313" key="8">
    <source>
        <dbReference type="Proteomes" id="UP001218638"/>
    </source>
</evidence>
<gene>
    <name evidence="7" type="ORF">PXH66_06545</name>
</gene>
<comment type="similarity">
    <text evidence="2">Belongs to the alkylbase DNA glycosidase AlkA family.</text>
</comment>
<keyword evidence="5" id="KW-0234">DNA repair</keyword>
<dbReference type="CDD" id="cd00056">
    <property type="entry name" value="ENDO3c"/>
    <property type="match status" value="1"/>
</dbReference>
<dbReference type="EMBL" id="CP119075">
    <property type="protein sequence ID" value="WED66506.1"/>
    <property type="molecule type" value="Genomic_DNA"/>
</dbReference>
<evidence type="ECO:0000259" key="6">
    <source>
        <dbReference type="SMART" id="SM00478"/>
    </source>
</evidence>
<dbReference type="FunFam" id="1.10.340.30:FF:000004">
    <property type="entry name" value="DNA-3-methyladenine glycosylase II"/>
    <property type="match status" value="1"/>
</dbReference>
<dbReference type="Gene3D" id="1.10.340.30">
    <property type="entry name" value="Hypothetical protein, domain 2"/>
    <property type="match status" value="1"/>
</dbReference>
<dbReference type="KEGG" id="slom:PXH66_06545"/>
<dbReference type="Gene3D" id="1.10.1670.40">
    <property type="match status" value="1"/>
</dbReference>
<name>A0AAF0CR38_9BACT</name>
<dbReference type="EC" id="3.2.2.21" evidence="3"/>
<dbReference type="InterPro" id="IPR003265">
    <property type="entry name" value="HhH-GPD_domain"/>
</dbReference>
<dbReference type="GO" id="GO:0006285">
    <property type="term" value="P:base-excision repair, AP site formation"/>
    <property type="evidence" value="ECO:0007669"/>
    <property type="project" value="TreeGrafter"/>
</dbReference>
<keyword evidence="8" id="KW-1185">Reference proteome</keyword>
<evidence type="ECO:0000256" key="4">
    <source>
        <dbReference type="ARBA" id="ARBA00022763"/>
    </source>
</evidence>
<dbReference type="GO" id="GO:0006307">
    <property type="term" value="P:DNA alkylation repair"/>
    <property type="evidence" value="ECO:0007669"/>
    <property type="project" value="TreeGrafter"/>
</dbReference>
<sequence>MKPRYDAATAVAHLRAADSDLADLMDACGPFDLRLHRTGDLFASLLRSIIYQQLHGKAAASIHGRVLALTGPRPTAEAIDELTDTQLRTAGLSAAKLAALRDLSAKTAARTVPSLAIARRMDDDELIARLTTVRGIGPWTVHMLLLFRLGRPDVMPTGDFAIRLAFARHFRQSETVTPAELLAHADRWKPWRSVASWYLWRSLDPAGGG</sequence>
<evidence type="ECO:0000256" key="2">
    <source>
        <dbReference type="ARBA" id="ARBA00010817"/>
    </source>
</evidence>
<evidence type="ECO:0000256" key="5">
    <source>
        <dbReference type="ARBA" id="ARBA00023204"/>
    </source>
</evidence>
<reference evidence="7" key="1">
    <citation type="submission" date="2023-03" db="EMBL/GenBank/DDBJ databases">
        <title>Lomoglobus Profundus gen. nov., sp. nov., a novel member of the phylum Verrucomicrobia, isolated from deep-marine sediment of South China Sea.</title>
        <authorList>
            <person name="Ahmad T."/>
            <person name="Ishaq S.E."/>
            <person name="Wang F."/>
        </authorList>
    </citation>
    <scope>NUCLEOTIDE SEQUENCE</scope>
    <source>
        <strain evidence="7">LMO-M01</strain>
    </source>
</reference>
<dbReference type="PANTHER" id="PTHR43003:SF5">
    <property type="entry name" value="DNA-3-METHYLADENINE GLYCOSYLASE"/>
    <property type="match status" value="1"/>
</dbReference>
<dbReference type="GO" id="GO:0032993">
    <property type="term" value="C:protein-DNA complex"/>
    <property type="evidence" value="ECO:0007669"/>
    <property type="project" value="TreeGrafter"/>
</dbReference>
<evidence type="ECO:0000256" key="1">
    <source>
        <dbReference type="ARBA" id="ARBA00000086"/>
    </source>
</evidence>
<organism evidence="7 8">
    <name type="scientific">Synoicihabitans lomoniglobus</name>
    <dbReference type="NCBI Taxonomy" id="2909285"/>
    <lineage>
        <taxon>Bacteria</taxon>
        <taxon>Pseudomonadati</taxon>
        <taxon>Verrucomicrobiota</taxon>
        <taxon>Opitutia</taxon>
        <taxon>Opitutales</taxon>
        <taxon>Opitutaceae</taxon>
        <taxon>Synoicihabitans</taxon>
    </lineage>
</organism>
<evidence type="ECO:0000256" key="3">
    <source>
        <dbReference type="ARBA" id="ARBA00012000"/>
    </source>
</evidence>
<evidence type="ECO:0000313" key="7">
    <source>
        <dbReference type="EMBL" id="WED66506.1"/>
    </source>
</evidence>
<dbReference type="Pfam" id="PF00730">
    <property type="entry name" value="HhH-GPD"/>
    <property type="match status" value="1"/>
</dbReference>
<dbReference type="PANTHER" id="PTHR43003">
    <property type="entry name" value="DNA-3-METHYLADENINE GLYCOSYLASE"/>
    <property type="match status" value="1"/>
</dbReference>
<accession>A0AAF0CR38</accession>
<dbReference type="SUPFAM" id="SSF48150">
    <property type="entry name" value="DNA-glycosylase"/>
    <property type="match status" value="1"/>
</dbReference>
<comment type="catalytic activity">
    <reaction evidence="1">
        <text>Hydrolysis of alkylated DNA, releasing 3-methyladenine, 3-methylguanine, 7-methylguanine and 7-methyladenine.</text>
        <dbReference type="EC" id="3.2.2.21"/>
    </reaction>
</comment>
<proteinExistence type="inferred from homology"/>
<dbReference type="GO" id="GO:0043916">
    <property type="term" value="F:DNA-7-methylguanine glycosylase activity"/>
    <property type="evidence" value="ECO:0007669"/>
    <property type="project" value="TreeGrafter"/>
</dbReference>
<dbReference type="SMART" id="SM00478">
    <property type="entry name" value="ENDO3c"/>
    <property type="match status" value="1"/>
</dbReference>
<feature type="domain" description="HhH-GPD" evidence="6">
    <location>
        <begin position="50"/>
        <end position="204"/>
    </location>
</feature>
<dbReference type="Proteomes" id="UP001218638">
    <property type="component" value="Chromosome"/>
</dbReference>
<protein>
    <recommendedName>
        <fullName evidence="3">DNA-3-methyladenine glycosylase II</fullName>
        <ecNumber evidence="3">3.2.2.21</ecNumber>
    </recommendedName>
</protein>
<dbReference type="GO" id="GO:0008725">
    <property type="term" value="F:DNA-3-methyladenine glycosylase activity"/>
    <property type="evidence" value="ECO:0007669"/>
    <property type="project" value="TreeGrafter"/>
</dbReference>
<dbReference type="InterPro" id="IPR051912">
    <property type="entry name" value="Alkylbase_DNA_Glycosylase/TA"/>
</dbReference>
<keyword evidence="4" id="KW-0227">DNA damage</keyword>
<dbReference type="InterPro" id="IPR011257">
    <property type="entry name" value="DNA_glycosylase"/>
</dbReference>